<protein>
    <recommendedName>
        <fullName evidence="3">VCBS repeat-containing protein</fullName>
    </recommendedName>
</protein>
<dbReference type="AlphaFoldDB" id="A0AAV3S7D8"/>
<reference evidence="1 2" key="1">
    <citation type="journal article" date="2019" name="Int. J. Syst. Evol. Microbiol.">
        <title>The Global Catalogue of Microorganisms (GCM) 10K type strain sequencing project: providing services to taxonomists for standard genome sequencing and annotation.</title>
        <authorList>
            <consortium name="The Broad Institute Genomics Platform"/>
            <consortium name="The Broad Institute Genome Sequencing Center for Infectious Disease"/>
            <person name="Wu L."/>
            <person name="Ma J."/>
        </authorList>
    </citation>
    <scope>NUCLEOTIDE SEQUENCE [LARGE SCALE GENOMIC DNA]</scope>
    <source>
        <strain evidence="1 2">JCM 16330</strain>
    </source>
</reference>
<dbReference type="Proteomes" id="UP001500837">
    <property type="component" value="Unassembled WGS sequence"/>
</dbReference>
<gene>
    <name evidence="1" type="ORF">GCM10009066_17360</name>
</gene>
<sequence length="367" mass="37038">MPTGETSRTLTATNRLNQTLAVTVSLVNGSSGDATLHAGGSSGDSVSASLAPGETTSVDAAVDCGADALHLSITATNGSFRFHAIRTVETVARCGDDTVSRSLVYVNTAGELRTLAGPNAAPTSYSVTPETIGPATVDFDGDGTADVPYSPDGSTIALTDGDGARTLNGTLYGTPSRLWAGAWNGSGDAVYYASTAKNVTRVRPGGRPTTAVVVSSTTPKAVVGVADVAGDSARELVFVGGSQQLRFAYENGTTVQTAPSAATGDAVGTPTDFDGNGHVRVPIVDGSNALRLAQVKDNGAQTTKLVGGVEKTGVASLDWDGDGTPEILYVDASSHRLMYVDDVTGAATTHRVQSANGNVTVGGVGVA</sequence>
<evidence type="ECO:0000313" key="1">
    <source>
        <dbReference type="EMBL" id="GAA0303897.1"/>
    </source>
</evidence>
<evidence type="ECO:0000313" key="2">
    <source>
        <dbReference type="Proteomes" id="UP001500837"/>
    </source>
</evidence>
<dbReference type="SUPFAM" id="SSF69318">
    <property type="entry name" value="Integrin alpha N-terminal domain"/>
    <property type="match status" value="1"/>
</dbReference>
<evidence type="ECO:0008006" key="3">
    <source>
        <dbReference type="Google" id="ProtNLM"/>
    </source>
</evidence>
<organism evidence="1 2">
    <name type="scientific">Halarchaeum salinum</name>
    <dbReference type="NCBI Taxonomy" id="489912"/>
    <lineage>
        <taxon>Archaea</taxon>
        <taxon>Methanobacteriati</taxon>
        <taxon>Methanobacteriota</taxon>
        <taxon>Stenosarchaea group</taxon>
        <taxon>Halobacteria</taxon>
        <taxon>Halobacteriales</taxon>
        <taxon>Halobacteriaceae</taxon>
    </lineage>
</organism>
<comment type="caution">
    <text evidence="1">The sequence shown here is derived from an EMBL/GenBank/DDBJ whole genome shotgun (WGS) entry which is preliminary data.</text>
</comment>
<accession>A0AAV3S7D8</accession>
<keyword evidence="2" id="KW-1185">Reference proteome</keyword>
<dbReference type="InterPro" id="IPR028994">
    <property type="entry name" value="Integrin_alpha_N"/>
</dbReference>
<proteinExistence type="predicted"/>
<dbReference type="EMBL" id="BAAABL010000050">
    <property type="protein sequence ID" value="GAA0303897.1"/>
    <property type="molecule type" value="Genomic_DNA"/>
</dbReference>
<name>A0AAV3S7D8_9EURY</name>